<feature type="chain" id="PRO_5035289917" evidence="1">
    <location>
        <begin position="21"/>
        <end position="372"/>
    </location>
</feature>
<dbReference type="Gene3D" id="3.40.710.10">
    <property type="entry name" value="DD-peptidase/beta-lactamase superfamily"/>
    <property type="match status" value="1"/>
</dbReference>
<reference evidence="3" key="1">
    <citation type="submission" date="2021-01" db="EMBL/GenBank/DDBJ databases">
        <title>Whole genome shotgun sequence of Actinocatenispora rupis NBRC 107355.</title>
        <authorList>
            <person name="Komaki H."/>
            <person name="Tamura T."/>
        </authorList>
    </citation>
    <scope>NUCLEOTIDE SEQUENCE</scope>
    <source>
        <strain evidence="3">NBRC 107355</strain>
    </source>
</reference>
<proteinExistence type="predicted"/>
<keyword evidence="3" id="KW-0378">Hydrolase</keyword>
<comment type="caution">
    <text evidence="3">The sequence shown here is derived from an EMBL/GenBank/DDBJ whole genome shotgun (WGS) entry which is preliminary data.</text>
</comment>
<accession>A0A8J3JFZ7</accession>
<organism evidence="3 4">
    <name type="scientific">Actinocatenispora rupis</name>
    <dbReference type="NCBI Taxonomy" id="519421"/>
    <lineage>
        <taxon>Bacteria</taxon>
        <taxon>Bacillati</taxon>
        <taxon>Actinomycetota</taxon>
        <taxon>Actinomycetes</taxon>
        <taxon>Micromonosporales</taxon>
        <taxon>Micromonosporaceae</taxon>
        <taxon>Actinocatenispora</taxon>
    </lineage>
</organism>
<dbReference type="PANTHER" id="PTHR46825">
    <property type="entry name" value="D-ALANYL-D-ALANINE-CARBOXYPEPTIDASE/ENDOPEPTIDASE AMPH"/>
    <property type="match status" value="1"/>
</dbReference>
<dbReference type="InterPro" id="IPR001466">
    <property type="entry name" value="Beta-lactam-related"/>
</dbReference>
<sequence length="372" mass="38625">MWVAAAAAALAVGVAAPAHAQPGMAGTHSGTQTLLKRALEKSPGAAVYAGDANGGSWSMAVGTGVTPGNKPIGPDQPFRAASQTKAFTATVVLQLVDEHKVALDSPIEKYLPGVVDGNGYDGNTITVRELLQQNSSIPENNAPKPKRNADGSYTLENVVKDGLTHAPNGKPGDKWEYSNTNYEIASLLIEKVTGKSIGDAITDRIIKPLGLTGTTYPRGGDHTLPGSYVHGYDGGRRGPFFLWIDNSTSIEPSEYSGSGAAISTLTDLAKFESALVGGKLISPASLAEMHKTVVPTGWPAGYHYGLGAISHTLSCGGTAWGHAGNVPGYASWTVATSDGRYASVVNNTMTTTAGDNNDDLRFQILDAAICGD</sequence>
<evidence type="ECO:0000259" key="2">
    <source>
        <dbReference type="Pfam" id="PF00144"/>
    </source>
</evidence>
<dbReference type="AlphaFoldDB" id="A0A8J3JFZ7"/>
<dbReference type="InterPro" id="IPR050491">
    <property type="entry name" value="AmpC-like"/>
</dbReference>
<feature type="domain" description="Beta-lactamase-related" evidence="2">
    <location>
        <begin position="39"/>
        <end position="359"/>
    </location>
</feature>
<keyword evidence="4" id="KW-1185">Reference proteome</keyword>
<evidence type="ECO:0000313" key="4">
    <source>
        <dbReference type="Proteomes" id="UP000612808"/>
    </source>
</evidence>
<dbReference type="SUPFAM" id="SSF56601">
    <property type="entry name" value="beta-lactamase/transpeptidase-like"/>
    <property type="match status" value="1"/>
</dbReference>
<dbReference type="InterPro" id="IPR012338">
    <property type="entry name" value="Beta-lactam/transpept-like"/>
</dbReference>
<evidence type="ECO:0000256" key="1">
    <source>
        <dbReference type="SAM" id="SignalP"/>
    </source>
</evidence>
<dbReference type="Pfam" id="PF00144">
    <property type="entry name" value="Beta-lactamase"/>
    <property type="match status" value="1"/>
</dbReference>
<evidence type="ECO:0000313" key="3">
    <source>
        <dbReference type="EMBL" id="GID14193.1"/>
    </source>
</evidence>
<keyword evidence="1" id="KW-0732">Signal</keyword>
<protein>
    <submittedName>
        <fullName evidence="3">Serine hydrolase</fullName>
    </submittedName>
</protein>
<feature type="signal peptide" evidence="1">
    <location>
        <begin position="1"/>
        <end position="20"/>
    </location>
</feature>
<dbReference type="GO" id="GO:0016787">
    <property type="term" value="F:hydrolase activity"/>
    <property type="evidence" value="ECO:0007669"/>
    <property type="project" value="UniProtKB-KW"/>
</dbReference>
<name>A0A8J3JFZ7_9ACTN</name>
<dbReference type="EMBL" id="BOMB01000029">
    <property type="protein sequence ID" value="GID14193.1"/>
    <property type="molecule type" value="Genomic_DNA"/>
</dbReference>
<gene>
    <name evidence="3" type="ORF">Aru02nite_50820</name>
</gene>
<dbReference type="Proteomes" id="UP000612808">
    <property type="component" value="Unassembled WGS sequence"/>
</dbReference>
<dbReference type="PANTHER" id="PTHR46825:SF7">
    <property type="entry name" value="D-ALANYL-D-ALANINE CARBOXYPEPTIDASE"/>
    <property type="match status" value="1"/>
</dbReference>